<organism evidence="2 3">
    <name type="scientific">Botryotinia fuckeliana (strain T4)</name>
    <name type="common">Noble rot fungus</name>
    <name type="synonym">Botrytis cinerea</name>
    <dbReference type="NCBI Taxonomy" id="999810"/>
    <lineage>
        <taxon>Eukaryota</taxon>
        <taxon>Fungi</taxon>
        <taxon>Dikarya</taxon>
        <taxon>Ascomycota</taxon>
        <taxon>Pezizomycotina</taxon>
        <taxon>Leotiomycetes</taxon>
        <taxon>Helotiales</taxon>
        <taxon>Sclerotiniaceae</taxon>
        <taxon>Botrytis</taxon>
    </lineage>
</organism>
<gene>
    <name evidence="2" type="ORF">BofuT4_uP094730.1</name>
</gene>
<evidence type="ECO:0000313" key="3">
    <source>
        <dbReference type="Proteomes" id="UP000008177"/>
    </source>
</evidence>
<sequence length="72" mass="7945">MPAALLTPVSTRGARRALDPAETRLELKSLQWGKKTALGLNQLICLCVCVCLGEFFLRRCFAGVLCRETDYG</sequence>
<feature type="transmembrane region" description="Helical" evidence="1">
    <location>
        <begin position="40"/>
        <end position="57"/>
    </location>
</feature>
<evidence type="ECO:0000313" key="2">
    <source>
        <dbReference type="EMBL" id="CCD49765.1"/>
    </source>
</evidence>
<name>G2YDB7_BOTF4</name>
<keyword evidence="1" id="KW-0472">Membrane</keyword>
<dbReference type="EMBL" id="FQ790321">
    <property type="protein sequence ID" value="CCD49765.1"/>
    <property type="molecule type" value="Genomic_DNA"/>
</dbReference>
<reference evidence="3" key="1">
    <citation type="journal article" date="2011" name="PLoS Genet.">
        <title>Genomic analysis of the necrotrophic fungal pathogens Sclerotinia sclerotiorum and Botrytis cinerea.</title>
        <authorList>
            <person name="Amselem J."/>
            <person name="Cuomo C.A."/>
            <person name="van Kan J.A."/>
            <person name="Viaud M."/>
            <person name="Benito E.P."/>
            <person name="Couloux A."/>
            <person name="Coutinho P.M."/>
            <person name="de Vries R.P."/>
            <person name="Dyer P.S."/>
            <person name="Fillinger S."/>
            <person name="Fournier E."/>
            <person name="Gout L."/>
            <person name="Hahn M."/>
            <person name="Kohn L."/>
            <person name="Lapalu N."/>
            <person name="Plummer K.M."/>
            <person name="Pradier J.M."/>
            <person name="Quevillon E."/>
            <person name="Sharon A."/>
            <person name="Simon A."/>
            <person name="ten Have A."/>
            <person name="Tudzynski B."/>
            <person name="Tudzynski P."/>
            <person name="Wincker P."/>
            <person name="Andrew M."/>
            <person name="Anthouard V."/>
            <person name="Beever R.E."/>
            <person name="Beffa R."/>
            <person name="Benoit I."/>
            <person name="Bouzid O."/>
            <person name="Brault B."/>
            <person name="Chen Z."/>
            <person name="Choquer M."/>
            <person name="Collemare J."/>
            <person name="Cotton P."/>
            <person name="Danchin E.G."/>
            <person name="Da Silva C."/>
            <person name="Gautier A."/>
            <person name="Giraud C."/>
            <person name="Giraud T."/>
            <person name="Gonzalez C."/>
            <person name="Grossetete S."/>
            <person name="Guldener U."/>
            <person name="Henrissat B."/>
            <person name="Howlett B.J."/>
            <person name="Kodira C."/>
            <person name="Kretschmer M."/>
            <person name="Lappartient A."/>
            <person name="Leroch M."/>
            <person name="Levis C."/>
            <person name="Mauceli E."/>
            <person name="Neuveglise C."/>
            <person name="Oeser B."/>
            <person name="Pearson M."/>
            <person name="Poulain J."/>
            <person name="Poussereau N."/>
            <person name="Quesneville H."/>
            <person name="Rascle C."/>
            <person name="Schumacher J."/>
            <person name="Segurens B."/>
            <person name="Sexton A."/>
            <person name="Silva E."/>
            <person name="Sirven C."/>
            <person name="Soanes D.M."/>
            <person name="Talbot N.J."/>
            <person name="Templeton M."/>
            <person name="Yandava C."/>
            <person name="Yarden O."/>
            <person name="Zeng Q."/>
            <person name="Rollins J.A."/>
            <person name="Lebrun M.H."/>
            <person name="Dickman M."/>
        </authorList>
    </citation>
    <scope>NUCLEOTIDE SEQUENCE [LARGE SCALE GENOMIC DNA]</scope>
    <source>
        <strain evidence="3">T4</strain>
    </source>
</reference>
<protein>
    <submittedName>
        <fullName evidence="2">Uncharacterized protein</fullName>
    </submittedName>
</protein>
<accession>G2YDB7</accession>
<dbReference type="Proteomes" id="UP000008177">
    <property type="component" value="Unplaced contigs"/>
</dbReference>
<dbReference type="AlphaFoldDB" id="G2YDB7"/>
<proteinExistence type="predicted"/>
<keyword evidence="1" id="KW-0812">Transmembrane</keyword>
<keyword evidence="1" id="KW-1133">Transmembrane helix</keyword>
<dbReference type="HOGENOM" id="CLU_2721933_0_0_1"/>
<dbReference type="InParanoid" id="G2YDB7"/>
<evidence type="ECO:0000256" key="1">
    <source>
        <dbReference type="SAM" id="Phobius"/>
    </source>
</evidence>